<evidence type="ECO:0000313" key="6">
    <source>
        <dbReference type="Proteomes" id="UP000294498"/>
    </source>
</evidence>
<reference evidence="5 6" key="1">
    <citation type="submission" date="2019-03" db="EMBL/GenBank/DDBJ databases">
        <title>Genomic Encyclopedia of Type Strains, Phase IV (KMG-IV): sequencing the most valuable type-strain genomes for metagenomic binning, comparative biology and taxonomic classification.</title>
        <authorList>
            <person name="Goeker M."/>
        </authorList>
    </citation>
    <scope>NUCLEOTIDE SEQUENCE [LARGE SCALE GENOMIC DNA]</scope>
    <source>
        <strain evidence="5 6">DSM 100059</strain>
    </source>
</reference>
<gene>
    <name evidence="5" type="ORF">EDB95_1395</name>
</gene>
<dbReference type="PANTHER" id="PTHR46796:SF13">
    <property type="entry name" value="HTH-TYPE TRANSCRIPTIONAL ACTIVATOR RHAS"/>
    <property type="match status" value="1"/>
</dbReference>
<dbReference type="AlphaFoldDB" id="A0A4V3GLQ3"/>
<dbReference type="Gene3D" id="1.10.10.60">
    <property type="entry name" value="Homeodomain-like"/>
    <property type="match status" value="1"/>
</dbReference>
<name>A0A4V3GLQ3_9BACT</name>
<keyword evidence="2 5" id="KW-0238">DNA-binding</keyword>
<keyword evidence="1" id="KW-0805">Transcription regulation</keyword>
<dbReference type="RefSeq" id="WP_133991937.1">
    <property type="nucleotide sequence ID" value="NZ_SODV01000001.1"/>
</dbReference>
<dbReference type="Proteomes" id="UP000294498">
    <property type="component" value="Unassembled WGS sequence"/>
</dbReference>
<dbReference type="Pfam" id="PF12833">
    <property type="entry name" value="HTH_18"/>
    <property type="match status" value="1"/>
</dbReference>
<dbReference type="PANTHER" id="PTHR46796">
    <property type="entry name" value="HTH-TYPE TRANSCRIPTIONAL ACTIVATOR RHAS-RELATED"/>
    <property type="match status" value="1"/>
</dbReference>
<organism evidence="5 6">
    <name type="scientific">Dinghuibacter silviterrae</name>
    <dbReference type="NCBI Taxonomy" id="1539049"/>
    <lineage>
        <taxon>Bacteria</taxon>
        <taxon>Pseudomonadati</taxon>
        <taxon>Bacteroidota</taxon>
        <taxon>Chitinophagia</taxon>
        <taxon>Chitinophagales</taxon>
        <taxon>Chitinophagaceae</taxon>
        <taxon>Dinghuibacter</taxon>
    </lineage>
</organism>
<dbReference type="InterPro" id="IPR050204">
    <property type="entry name" value="AraC_XylS_family_regulators"/>
</dbReference>
<dbReference type="InterPro" id="IPR018060">
    <property type="entry name" value="HTH_AraC"/>
</dbReference>
<evidence type="ECO:0000256" key="1">
    <source>
        <dbReference type="ARBA" id="ARBA00023015"/>
    </source>
</evidence>
<dbReference type="InterPro" id="IPR046532">
    <property type="entry name" value="DUF6597"/>
</dbReference>
<dbReference type="OrthoDB" id="655946at2"/>
<evidence type="ECO:0000313" key="5">
    <source>
        <dbReference type="EMBL" id="TDX00373.1"/>
    </source>
</evidence>
<evidence type="ECO:0000256" key="2">
    <source>
        <dbReference type="ARBA" id="ARBA00023125"/>
    </source>
</evidence>
<accession>A0A4V3GLQ3</accession>
<dbReference type="InterPro" id="IPR009057">
    <property type="entry name" value="Homeodomain-like_sf"/>
</dbReference>
<dbReference type="PROSITE" id="PS01124">
    <property type="entry name" value="HTH_ARAC_FAMILY_2"/>
    <property type="match status" value="1"/>
</dbReference>
<protein>
    <submittedName>
        <fullName evidence="5">AraC-like DNA-binding protein</fullName>
    </submittedName>
</protein>
<keyword evidence="3" id="KW-0804">Transcription</keyword>
<evidence type="ECO:0000256" key="3">
    <source>
        <dbReference type="ARBA" id="ARBA00023163"/>
    </source>
</evidence>
<dbReference type="GO" id="GO:0003700">
    <property type="term" value="F:DNA-binding transcription factor activity"/>
    <property type="evidence" value="ECO:0007669"/>
    <property type="project" value="InterPro"/>
</dbReference>
<sequence>MQVLPAPILRRFIRHYLFLDCPEAWGSPLCFFPDGHPAVVFSMESPLYQDQAKMHPFPRTFAYGAITTPRYIYAGERLTLAIAVFHPHGLSAFFNIPASDLVDQFAPWPEVKGNPFDVNTLNAYFISRMRGNVNSLVEQAVDFIANNKGTNSVAQLMRHTGLSQRQIERQFHETIGLGPKRLGNIVRVSAFLKNLKQAPNDTLTSLALDSGFFDQAHLIREFKKTTGITPLHYKRDARPLALNLIRLSGSYNFPA</sequence>
<proteinExistence type="predicted"/>
<feature type="domain" description="HTH araC/xylS-type" evidence="4">
    <location>
        <begin position="138"/>
        <end position="236"/>
    </location>
</feature>
<dbReference type="SUPFAM" id="SSF46689">
    <property type="entry name" value="Homeodomain-like"/>
    <property type="match status" value="1"/>
</dbReference>
<comment type="caution">
    <text evidence="5">The sequence shown here is derived from an EMBL/GenBank/DDBJ whole genome shotgun (WGS) entry which is preliminary data.</text>
</comment>
<keyword evidence="6" id="KW-1185">Reference proteome</keyword>
<dbReference type="SMART" id="SM00342">
    <property type="entry name" value="HTH_ARAC"/>
    <property type="match status" value="1"/>
</dbReference>
<dbReference type="EMBL" id="SODV01000001">
    <property type="protein sequence ID" value="TDX00373.1"/>
    <property type="molecule type" value="Genomic_DNA"/>
</dbReference>
<dbReference type="GO" id="GO:0043565">
    <property type="term" value="F:sequence-specific DNA binding"/>
    <property type="evidence" value="ECO:0007669"/>
    <property type="project" value="InterPro"/>
</dbReference>
<dbReference type="Pfam" id="PF20240">
    <property type="entry name" value="DUF6597"/>
    <property type="match status" value="1"/>
</dbReference>
<evidence type="ECO:0000259" key="4">
    <source>
        <dbReference type="PROSITE" id="PS01124"/>
    </source>
</evidence>